<dbReference type="InterPro" id="IPR050306">
    <property type="entry name" value="PfkB_Carbo_kinase"/>
</dbReference>
<dbReference type="PANTHER" id="PTHR43085">
    <property type="entry name" value="HEXOKINASE FAMILY MEMBER"/>
    <property type="match status" value="1"/>
</dbReference>
<dbReference type="SUPFAM" id="SSF53613">
    <property type="entry name" value="Ribokinase-like"/>
    <property type="match status" value="1"/>
</dbReference>
<feature type="domain" description="Carbohydrate kinase PfkB" evidence="6">
    <location>
        <begin position="3"/>
        <end position="302"/>
    </location>
</feature>
<evidence type="ECO:0000256" key="1">
    <source>
        <dbReference type="ARBA" id="ARBA00010688"/>
    </source>
</evidence>
<comment type="similarity">
    <text evidence="1">Belongs to the carbohydrate kinase PfkB family.</text>
</comment>
<organism evidence="7 8">
    <name type="scientific">Pacificitalea manganoxidans</name>
    <dbReference type="NCBI Taxonomy" id="1411902"/>
    <lineage>
        <taxon>Bacteria</taxon>
        <taxon>Pseudomonadati</taxon>
        <taxon>Pseudomonadota</taxon>
        <taxon>Alphaproteobacteria</taxon>
        <taxon>Rhodobacterales</taxon>
        <taxon>Paracoccaceae</taxon>
        <taxon>Pacificitalea</taxon>
    </lineage>
</organism>
<evidence type="ECO:0000313" key="7">
    <source>
        <dbReference type="EMBL" id="ATI42720.1"/>
    </source>
</evidence>
<dbReference type="PANTHER" id="PTHR43085:SF1">
    <property type="entry name" value="PSEUDOURIDINE KINASE-RELATED"/>
    <property type="match status" value="1"/>
</dbReference>
<dbReference type="AlphaFoldDB" id="A0A291M1F2"/>
<keyword evidence="2" id="KW-0808">Transferase</keyword>
<dbReference type="InterPro" id="IPR029056">
    <property type="entry name" value="Ribokinase-like"/>
</dbReference>
<dbReference type="InterPro" id="IPR011611">
    <property type="entry name" value="PfkB_dom"/>
</dbReference>
<dbReference type="Proteomes" id="UP000219050">
    <property type="component" value="Chromosome"/>
</dbReference>
<dbReference type="RefSeq" id="WP_097373773.1">
    <property type="nucleotide sequence ID" value="NZ_CP021404.1"/>
</dbReference>
<accession>A0A291M1F2</accession>
<dbReference type="CDD" id="cd01167">
    <property type="entry name" value="bac_FRK"/>
    <property type="match status" value="1"/>
</dbReference>
<keyword evidence="3" id="KW-0547">Nucleotide-binding</keyword>
<evidence type="ECO:0000256" key="2">
    <source>
        <dbReference type="ARBA" id="ARBA00022679"/>
    </source>
</evidence>
<dbReference type="Gene3D" id="3.40.1190.20">
    <property type="match status" value="1"/>
</dbReference>
<dbReference type="GO" id="GO:0005524">
    <property type="term" value="F:ATP binding"/>
    <property type="evidence" value="ECO:0007669"/>
    <property type="project" value="UniProtKB-KW"/>
</dbReference>
<protein>
    <submittedName>
        <fullName evidence="7">Carbohydrate kinase</fullName>
    </submittedName>
</protein>
<dbReference type="KEGG" id="cmag:CBW24_12385"/>
<gene>
    <name evidence="7" type="ORF">CBW24_12385</name>
</gene>
<evidence type="ECO:0000256" key="4">
    <source>
        <dbReference type="ARBA" id="ARBA00022777"/>
    </source>
</evidence>
<dbReference type="Pfam" id="PF00294">
    <property type="entry name" value="PfkB"/>
    <property type="match status" value="1"/>
</dbReference>
<keyword evidence="5" id="KW-0067">ATP-binding</keyword>
<evidence type="ECO:0000313" key="8">
    <source>
        <dbReference type="Proteomes" id="UP000219050"/>
    </source>
</evidence>
<reference evidence="7 8" key="1">
    <citation type="submission" date="2017-05" db="EMBL/GenBank/DDBJ databases">
        <title>Comparative genomic and metabolic analysis of manganese-oxidizing mechanisms in Celeribater manganoxidans DY25T: its adaption to the environment of polymetallic nodule.</title>
        <authorList>
            <person name="Wang X."/>
        </authorList>
    </citation>
    <scope>NUCLEOTIDE SEQUENCE [LARGE SCALE GENOMIC DNA]</scope>
    <source>
        <strain evidence="7 8">DY25</strain>
    </source>
</reference>
<dbReference type="GO" id="GO:0016301">
    <property type="term" value="F:kinase activity"/>
    <property type="evidence" value="ECO:0007669"/>
    <property type="project" value="UniProtKB-KW"/>
</dbReference>
<name>A0A291M1F2_9RHOB</name>
<dbReference type="EMBL" id="CP021404">
    <property type="protein sequence ID" value="ATI42720.1"/>
    <property type="molecule type" value="Genomic_DNA"/>
</dbReference>
<dbReference type="InterPro" id="IPR002173">
    <property type="entry name" value="Carboh/pur_kinase_PfkB_CS"/>
</dbReference>
<keyword evidence="8" id="KW-1185">Reference proteome</keyword>
<evidence type="ECO:0000256" key="3">
    <source>
        <dbReference type="ARBA" id="ARBA00022741"/>
    </source>
</evidence>
<keyword evidence="4 7" id="KW-0418">Kinase</keyword>
<dbReference type="OrthoDB" id="9795789at2"/>
<evidence type="ECO:0000259" key="6">
    <source>
        <dbReference type="Pfam" id="PF00294"/>
    </source>
</evidence>
<sequence>MIICAGEALIDMLPRRSADGESCFAPIPGGAVFNTAIALGRLDVPVGLATGISTDLMGQRLIEALETSHVDHTPAHRSDRPTTLAFVELSNGQASYAFYDEGTAGRMLSPDDLPADLGDAEALFIGGISLVSEPCASAYEALATREAGNRVLMIDPNIRPGFITDSDAYRARIDRLIGLADIVKLSDEDLRWLYGAEAPLDTLARQILDMGPKLFCLTEGADGVTGYTAAGAFRVAAEKAEVVDTVGAGDTFNAGLLAGLFRAGKLDKDGIAALDEAALRDAIGLGVRAAAVTVARAGANPPTASDLGL</sequence>
<dbReference type="PROSITE" id="PS00584">
    <property type="entry name" value="PFKB_KINASES_2"/>
    <property type="match status" value="1"/>
</dbReference>
<proteinExistence type="inferred from homology"/>
<evidence type="ECO:0000256" key="5">
    <source>
        <dbReference type="ARBA" id="ARBA00022840"/>
    </source>
</evidence>